<feature type="transmembrane region" description="Helical" evidence="1">
    <location>
        <begin position="166"/>
        <end position="189"/>
    </location>
</feature>
<feature type="transmembrane region" description="Helical" evidence="1">
    <location>
        <begin position="21"/>
        <end position="42"/>
    </location>
</feature>
<evidence type="ECO:0000313" key="2">
    <source>
        <dbReference type="EMBL" id="SMF85546.1"/>
    </source>
</evidence>
<dbReference type="RefSeq" id="WP_208919946.1">
    <property type="nucleotide sequence ID" value="NZ_LT840184.1"/>
</dbReference>
<accession>A0A1X7HF79</accession>
<keyword evidence="3" id="KW-1185">Reference proteome</keyword>
<feature type="transmembrane region" description="Helical" evidence="1">
    <location>
        <begin position="134"/>
        <end position="157"/>
    </location>
</feature>
<keyword evidence="1" id="KW-0472">Membrane</keyword>
<name>A0A1X7HF79_9BACL</name>
<reference evidence="2 3" key="1">
    <citation type="submission" date="2017-04" db="EMBL/GenBank/DDBJ databases">
        <authorList>
            <person name="Afonso C.L."/>
            <person name="Miller P.J."/>
            <person name="Scott M.A."/>
            <person name="Spackman E."/>
            <person name="Goraichik I."/>
            <person name="Dimitrov K.M."/>
            <person name="Suarez D.L."/>
            <person name="Swayne D.E."/>
        </authorList>
    </citation>
    <scope>NUCLEOTIDE SEQUENCE [LARGE SCALE GENOMIC DNA]</scope>
    <source>
        <strain evidence="2 3">N3/975</strain>
    </source>
</reference>
<keyword evidence="1" id="KW-0812">Transmembrane</keyword>
<sequence>MLRTYLKAENLKFKRSLFRKLIIFIPVALILISMIFIFIGIGLGGFSSSIVCNWCMPIASLSIVILCHLVNNKDQKHKYRTLYSLPIELKKTFISKTILIAFNLLIISLLLSFITVISEGILSGGSVAIGHTGYYILGYCLLWLSLLWQIPFCLFLAQKVGFVGSVIINLFASAFGGLFFSLTPLFWFFPYSWPARFMVTLFGVLPNGLLVEADSRYILNLGESSLLVLVSLLAMLVLLILFSRWYGRQVYRK</sequence>
<feature type="transmembrane region" description="Helical" evidence="1">
    <location>
        <begin position="48"/>
        <end position="70"/>
    </location>
</feature>
<feature type="transmembrane region" description="Helical" evidence="1">
    <location>
        <begin position="225"/>
        <end position="246"/>
    </location>
</feature>
<proteinExistence type="predicted"/>
<protein>
    <submittedName>
        <fullName evidence="2">ABC-2 type transport system permease protein</fullName>
    </submittedName>
</protein>
<dbReference type="NCBIfam" id="TIGR03732">
    <property type="entry name" value="lanti_perm_MutE"/>
    <property type="match status" value="1"/>
</dbReference>
<dbReference type="EMBL" id="LT840184">
    <property type="protein sequence ID" value="SMF85546.1"/>
    <property type="molecule type" value="Genomic_DNA"/>
</dbReference>
<dbReference type="Proteomes" id="UP000192940">
    <property type="component" value="Chromosome I"/>
</dbReference>
<keyword evidence="1" id="KW-1133">Transmembrane helix</keyword>
<gene>
    <name evidence="2" type="ORF">SAMN05661091_3042</name>
</gene>
<dbReference type="STRING" id="1313296.SAMN05661091_3042"/>
<organism evidence="2 3">
    <name type="scientific">Paenibacillus uliginis N3/975</name>
    <dbReference type="NCBI Taxonomy" id="1313296"/>
    <lineage>
        <taxon>Bacteria</taxon>
        <taxon>Bacillati</taxon>
        <taxon>Bacillota</taxon>
        <taxon>Bacilli</taxon>
        <taxon>Bacillales</taxon>
        <taxon>Paenibacillaceae</taxon>
        <taxon>Paenibacillus</taxon>
    </lineage>
</organism>
<dbReference type="CDD" id="cd21807">
    <property type="entry name" value="ABC-2_lan_permease_MutE_EpiE-like"/>
    <property type="match status" value="1"/>
</dbReference>
<feature type="transmembrane region" description="Helical" evidence="1">
    <location>
        <begin position="98"/>
        <end position="122"/>
    </location>
</feature>
<evidence type="ECO:0000313" key="3">
    <source>
        <dbReference type="Proteomes" id="UP000192940"/>
    </source>
</evidence>
<evidence type="ECO:0000256" key="1">
    <source>
        <dbReference type="SAM" id="Phobius"/>
    </source>
</evidence>
<dbReference type="InterPro" id="IPR021205">
    <property type="entry name" value="Lanti_perm_SpaE/MutE/EpiE-like"/>
</dbReference>
<dbReference type="AlphaFoldDB" id="A0A1X7HF79"/>